<organism evidence="1 2">
    <name type="scientific">Entomophthora muscae</name>
    <dbReference type="NCBI Taxonomy" id="34485"/>
    <lineage>
        <taxon>Eukaryota</taxon>
        <taxon>Fungi</taxon>
        <taxon>Fungi incertae sedis</taxon>
        <taxon>Zoopagomycota</taxon>
        <taxon>Entomophthoromycotina</taxon>
        <taxon>Entomophthoromycetes</taxon>
        <taxon>Entomophthorales</taxon>
        <taxon>Entomophthoraceae</taxon>
        <taxon>Entomophthora</taxon>
    </lineage>
</organism>
<evidence type="ECO:0000313" key="2">
    <source>
        <dbReference type="Proteomes" id="UP001165960"/>
    </source>
</evidence>
<dbReference type="Proteomes" id="UP001165960">
    <property type="component" value="Unassembled WGS sequence"/>
</dbReference>
<name>A0ACC2UBL8_9FUNG</name>
<gene>
    <name evidence="1" type="primary">TBC1D8_2</name>
    <name evidence="1" type="ORF">DSO57_1027289</name>
</gene>
<comment type="caution">
    <text evidence="1">The sequence shown here is derived from an EMBL/GenBank/DDBJ whole genome shotgun (WGS) entry which is preliminary data.</text>
</comment>
<keyword evidence="2" id="KW-1185">Reference proteome</keyword>
<sequence length="132" mass="15106">MLVLPSRPEDSPALWQEESTNSFFVLQHTRLDINHTGIFKSVLGTLRNMMDTRPDPYRILYVDPTSGEQLIVAVGETLPMIEKTWDWLRDFCLPTLEKTDESQSRIEYLQAKIRAHLAETASPLACTQTINT</sequence>
<accession>A0ACC2UBL8</accession>
<dbReference type="EMBL" id="QTSX02000875">
    <property type="protein sequence ID" value="KAJ9084162.1"/>
    <property type="molecule type" value="Genomic_DNA"/>
</dbReference>
<proteinExistence type="predicted"/>
<reference evidence="1" key="1">
    <citation type="submission" date="2022-04" db="EMBL/GenBank/DDBJ databases">
        <title>Genome of the entomopathogenic fungus Entomophthora muscae.</title>
        <authorList>
            <person name="Elya C."/>
            <person name="Lovett B.R."/>
            <person name="Lee E."/>
            <person name="Macias A.M."/>
            <person name="Hajek A.E."/>
            <person name="De Bivort B.L."/>
            <person name="Kasson M.T."/>
            <person name="De Fine Licht H.H."/>
            <person name="Stajich J.E."/>
        </authorList>
    </citation>
    <scope>NUCLEOTIDE SEQUENCE</scope>
    <source>
        <strain evidence="1">Berkeley</strain>
    </source>
</reference>
<protein>
    <submittedName>
        <fullName evidence="1">TBC1 domain member 8B</fullName>
    </submittedName>
</protein>
<evidence type="ECO:0000313" key="1">
    <source>
        <dbReference type="EMBL" id="KAJ9084162.1"/>
    </source>
</evidence>